<gene>
    <name evidence="1" type="ORF">EL17_02235</name>
</gene>
<keyword evidence="2" id="KW-1185">Reference proteome</keyword>
<dbReference type="Proteomes" id="UP000027821">
    <property type="component" value="Unassembled WGS sequence"/>
</dbReference>
<comment type="caution">
    <text evidence="1">The sequence shown here is derived from an EMBL/GenBank/DDBJ whole genome shotgun (WGS) entry which is preliminary data.</text>
</comment>
<organism evidence="1 2">
    <name type="scientific">Anditalea andensis</name>
    <dbReference type="NCBI Taxonomy" id="1048983"/>
    <lineage>
        <taxon>Bacteria</taxon>
        <taxon>Pseudomonadati</taxon>
        <taxon>Bacteroidota</taxon>
        <taxon>Cytophagia</taxon>
        <taxon>Cytophagales</taxon>
        <taxon>Cytophagaceae</taxon>
        <taxon>Anditalea</taxon>
    </lineage>
</organism>
<dbReference type="STRING" id="1048983.EL17_02235"/>
<dbReference type="EMBL" id="JMIH01000013">
    <property type="protein sequence ID" value="KEO75378.1"/>
    <property type="molecule type" value="Genomic_DNA"/>
</dbReference>
<protein>
    <recommendedName>
        <fullName evidence="3">DUF3108 domain-containing protein</fullName>
    </recommendedName>
</protein>
<evidence type="ECO:0008006" key="3">
    <source>
        <dbReference type="Google" id="ProtNLM"/>
    </source>
</evidence>
<name>A0A074L6B4_9BACT</name>
<evidence type="ECO:0000313" key="1">
    <source>
        <dbReference type="EMBL" id="KEO75378.1"/>
    </source>
</evidence>
<dbReference type="AlphaFoldDB" id="A0A074L6B4"/>
<evidence type="ECO:0000313" key="2">
    <source>
        <dbReference type="Proteomes" id="UP000027821"/>
    </source>
</evidence>
<dbReference type="InterPro" id="IPR045767">
    <property type="entry name" value="DUF6134"/>
</dbReference>
<sequence length="198" mass="22964">MVKQVSIGLIFCFFSICKLYAQDTLKFSISVAGITIGEMKAVKTSGTDQDRYQLESKVDFWFFGKIKALVSTDAYYNESQFLQSTMHTRTNKGEFLSTIKWDRDRYAIEAESYKYEHKDEIIGPMDYSGIKLFFQEPREVSNLLNEHYGKVALVNKGMKGYYEVNVAGNINKYYYENGQLIKAVMEHPIKNYVVKRIL</sequence>
<reference evidence="1 2" key="1">
    <citation type="submission" date="2014-04" db="EMBL/GenBank/DDBJ databases">
        <title>Characterization and application of a salt tolerant electro-active bacterium.</title>
        <authorList>
            <person name="Yang L."/>
            <person name="Wei S."/>
            <person name="Tay Q.X.M."/>
        </authorList>
    </citation>
    <scope>NUCLEOTIDE SEQUENCE [LARGE SCALE GENOMIC DNA]</scope>
    <source>
        <strain evidence="1 2">LY1</strain>
    </source>
</reference>
<dbReference type="eggNOG" id="ENOG502ZBKR">
    <property type="taxonomic scope" value="Bacteria"/>
</dbReference>
<accession>A0A074L6B4</accession>
<dbReference type="Pfam" id="PF19630">
    <property type="entry name" value="DUF6134"/>
    <property type="match status" value="1"/>
</dbReference>
<proteinExistence type="predicted"/>